<evidence type="ECO:0000256" key="1">
    <source>
        <dbReference type="PROSITE-ProRule" id="PRU00473"/>
    </source>
</evidence>
<feature type="non-terminal residue" evidence="3">
    <location>
        <position position="1"/>
    </location>
</feature>
<dbReference type="CDD" id="cd07185">
    <property type="entry name" value="OmpA_C-like"/>
    <property type="match status" value="1"/>
</dbReference>
<dbReference type="Gene3D" id="3.30.1330.60">
    <property type="entry name" value="OmpA-like domain"/>
    <property type="match status" value="1"/>
</dbReference>
<dbReference type="GO" id="GO:0016020">
    <property type="term" value="C:membrane"/>
    <property type="evidence" value="ECO:0007669"/>
    <property type="project" value="UniProtKB-UniRule"/>
</dbReference>
<dbReference type="EMBL" id="NVUU01000123">
    <property type="protein sequence ID" value="PCI91855.1"/>
    <property type="molecule type" value="Genomic_DNA"/>
</dbReference>
<reference evidence="4" key="1">
    <citation type="submission" date="2017-08" db="EMBL/GenBank/DDBJ databases">
        <title>A dynamic microbial community with high functional redundancy inhabits the cold, oxic subseafloor aquifer.</title>
        <authorList>
            <person name="Tully B.J."/>
            <person name="Wheat C.G."/>
            <person name="Glazer B.T."/>
            <person name="Huber J.A."/>
        </authorList>
    </citation>
    <scope>NUCLEOTIDE SEQUENCE [LARGE SCALE GENOMIC DNA]</scope>
</reference>
<organism evidence="3 4">
    <name type="scientific">Aerophobetes bacterium</name>
    <dbReference type="NCBI Taxonomy" id="2030807"/>
    <lineage>
        <taxon>Bacteria</taxon>
        <taxon>Candidatus Aerophobota</taxon>
    </lineage>
</organism>
<dbReference type="PROSITE" id="PS51123">
    <property type="entry name" value="OMPA_2"/>
    <property type="match status" value="1"/>
</dbReference>
<evidence type="ECO:0000313" key="4">
    <source>
        <dbReference type="Proteomes" id="UP000217838"/>
    </source>
</evidence>
<dbReference type="AlphaFoldDB" id="A0A2A4YC24"/>
<dbReference type="Pfam" id="PF00691">
    <property type="entry name" value="OmpA"/>
    <property type="match status" value="1"/>
</dbReference>
<accession>A0A2A4YC24</accession>
<gene>
    <name evidence="3" type="ORF">COB11_08045</name>
</gene>
<dbReference type="InterPro" id="IPR006665">
    <property type="entry name" value="OmpA-like"/>
</dbReference>
<protein>
    <recommendedName>
        <fullName evidence="2">OmpA-like domain-containing protein</fullName>
    </recommendedName>
</protein>
<keyword evidence="1" id="KW-0472">Membrane</keyword>
<sequence length="75" mass="8744">HCDERASEAYNLSLGTRRAGHIRTLLVKKGVDPNHVFTTSFGKEIPLDLEHNREAWYTNRRAEFKIYKKSSTLIR</sequence>
<dbReference type="InterPro" id="IPR036737">
    <property type="entry name" value="OmpA-like_sf"/>
</dbReference>
<evidence type="ECO:0000259" key="2">
    <source>
        <dbReference type="PROSITE" id="PS51123"/>
    </source>
</evidence>
<feature type="domain" description="OmpA-like" evidence="2">
    <location>
        <begin position="1"/>
        <end position="70"/>
    </location>
</feature>
<evidence type="ECO:0000313" key="3">
    <source>
        <dbReference type="EMBL" id="PCI91855.1"/>
    </source>
</evidence>
<dbReference type="Proteomes" id="UP000217838">
    <property type="component" value="Unassembled WGS sequence"/>
</dbReference>
<dbReference type="SUPFAM" id="SSF103088">
    <property type="entry name" value="OmpA-like"/>
    <property type="match status" value="1"/>
</dbReference>
<name>A0A2A4YC24_UNCAE</name>
<comment type="caution">
    <text evidence="3">The sequence shown here is derived from an EMBL/GenBank/DDBJ whole genome shotgun (WGS) entry which is preliminary data.</text>
</comment>
<proteinExistence type="predicted"/>